<reference evidence="1 2" key="1">
    <citation type="submission" date="2014-02" db="EMBL/GenBank/DDBJ databases">
        <title>Transposable element dynamics among asymbiotic and ectomycorrhizal Amanita fungi.</title>
        <authorList>
            <consortium name="DOE Joint Genome Institute"/>
            <person name="Hess J."/>
            <person name="Skrede I."/>
            <person name="Wolfe B."/>
            <person name="LaButti K."/>
            <person name="Ohm R.A."/>
            <person name="Grigoriev I.V."/>
            <person name="Pringle A."/>
        </authorList>
    </citation>
    <scope>NUCLEOTIDE SEQUENCE [LARGE SCALE GENOMIC DNA]</scope>
    <source>
        <strain evidence="1 2">SKay4041</strain>
    </source>
</reference>
<organism evidence="1 2">
    <name type="scientific">Amanita thiersii Skay4041</name>
    <dbReference type="NCBI Taxonomy" id="703135"/>
    <lineage>
        <taxon>Eukaryota</taxon>
        <taxon>Fungi</taxon>
        <taxon>Dikarya</taxon>
        <taxon>Basidiomycota</taxon>
        <taxon>Agaricomycotina</taxon>
        <taxon>Agaricomycetes</taxon>
        <taxon>Agaricomycetidae</taxon>
        <taxon>Agaricales</taxon>
        <taxon>Pluteineae</taxon>
        <taxon>Amanitaceae</taxon>
        <taxon>Amanita</taxon>
    </lineage>
</organism>
<accession>A0A2A9NA34</accession>
<proteinExistence type="predicted"/>
<name>A0A2A9NA34_9AGAR</name>
<protein>
    <submittedName>
        <fullName evidence="1">Uncharacterized protein</fullName>
    </submittedName>
</protein>
<dbReference type="Proteomes" id="UP000242287">
    <property type="component" value="Unassembled WGS sequence"/>
</dbReference>
<dbReference type="AlphaFoldDB" id="A0A2A9NA34"/>
<evidence type="ECO:0000313" key="2">
    <source>
        <dbReference type="Proteomes" id="UP000242287"/>
    </source>
</evidence>
<gene>
    <name evidence="1" type="ORF">AMATHDRAFT_10022</name>
</gene>
<evidence type="ECO:0000313" key="1">
    <source>
        <dbReference type="EMBL" id="PFH45097.1"/>
    </source>
</evidence>
<sequence length="95" mass="10646">MRSNSAPKGSLTGFNANLEEIILTGPLDKFKKSEYFLKLFISEKGEHTSKDKELNPKLTEIVWDSWPSVILVPILRCTHEDRASSSEAIQSLEGP</sequence>
<keyword evidence="2" id="KW-1185">Reference proteome</keyword>
<dbReference type="EMBL" id="KZ302566">
    <property type="protein sequence ID" value="PFH45097.1"/>
    <property type="molecule type" value="Genomic_DNA"/>
</dbReference>